<evidence type="ECO:0000259" key="2">
    <source>
        <dbReference type="Pfam" id="PF18789"/>
    </source>
</evidence>
<keyword evidence="4" id="KW-1185">Reference proteome</keyword>
<proteinExistence type="predicted"/>
<dbReference type="Pfam" id="PF18789">
    <property type="entry name" value="DarA_C"/>
    <property type="match status" value="1"/>
</dbReference>
<dbReference type="EMBL" id="ADLO01000056">
    <property type="protein sequence ID" value="KGF55497.1"/>
    <property type="molecule type" value="Genomic_DNA"/>
</dbReference>
<dbReference type="InterPro" id="IPR041501">
    <property type="entry name" value="DarA_C"/>
</dbReference>
<organism evidence="3 4">
    <name type="scientific">Flavonifractor plautii 1_3_50AFAA</name>
    <dbReference type="NCBI Taxonomy" id="742738"/>
    <lineage>
        <taxon>Bacteria</taxon>
        <taxon>Bacillati</taxon>
        <taxon>Bacillota</taxon>
        <taxon>Clostridia</taxon>
        <taxon>Eubacteriales</taxon>
        <taxon>Oscillospiraceae</taxon>
        <taxon>Flavonifractor</taxon>
    </lineage>
</organism>
<dbReference type="HOGENOM" id="CLU_090278_0_0_9"/>
<dbReference type="Proteomes" id="UP000029585">
    <property type="component" value="Unassembled WGS sequence"/>
</dbReference>
<evidence type="ECO:0000313" key="3">
    <source>
        <dbReference type="EMBL" id="KGF55497.1"/>
    </source>
</evidence>
<dbReference type="RefSeq" id="WP_044940791.1">
    <property type="nucleotide sequence ID" value="NZ_KN174163.1"/>
</dbReference>
<feature type="region of interest" description="Disordered" evidence="1">
    <location>
        <begin position="224"/>
        <end position="257"/>
    </location>
</feature>
<feature type="compositionally biased region" description="Basic and acidic residues" evidence="1">
    <location>
        <begin position="225"/>
        <end position="257"/>
    </location>
</feature>
<name>A0A096CL05_FLAPL</name>
<feature type="domain" description="Defence against restriction A C-terminal" evidence="2">
    <location>
        <begin position="87"/>
        <end position="154"/>
    </location>
</feature>
<reference evidence="3 4" key="1">
    <citation type="submission" date="2011-08" db="EMBL/GenBank/DDBJ databases">
        <title>The Genome Sequence of Clostridium orbiscindens 1_3_50AFAA.</title>
        <authorList>
            <consortium name="The Broad Institute Genome Sequencing Platform"/>
            <person name="Earl A."/>
            <person name="Ward D."/>
            <person name="Feldgarden M."/>
            <person name="Gevers D."/>
            <person name="Daigneault M."/>
            <person name="Strauss J."/>
            <person name="Allen-Vercoe E."/>
            <person name="Young S.K."/>
            <person name="Zeng Q."/>
            <person name="Gargeya S."/>
            <person name="Fitzgerald M."/>
            <person name="Haas B."/>
            <person name="Abouelleil A."/>
            <person name="Alvarado L."/>
            <person name="Arachchi H.M."/>
            <person name="Berlin A."/>
            <person name="Brown A."/>
            <person name="Chapman S.B."/>
            <person name="Chen Z."/>
            <person name="Dunbar C."/>
            <person name="Freedman E."/>
            <person name="Gearin G."/>
            <person name="Gellesch M."/>
            <person name="Goldberg J."/>
            <person name="Griggs A."/>
            <person name="Gujja S."/>
            <person name="Heiman D."/>
            <person name="Howarth C."/>
            <person name="Larson L."/>
            <person name="Lui A."/>
            <person name="MacDonald P.J.P."/>
            <person name="Montmayeur A."/>
            <person name="Murphy C."/>
            <person name="Neiman D."/>
            <person name="Pearson M."/>
            <person name="Priest M."/>
            <person name="Roberts A."/>
            <person name="Saif S."/>
            <person name="Shea T."/>
            <person name="Shenoy N."/>
            <person name="Sisk P."/>
            <person name="Stolte C."/>
            <person name="Sykes S."/>
            <person name="Wortman J."/>
            <person name="Nusbaum C."/>
            <person name="Birren B."/>
        </authorList>
    </citation>
    <scope>NUCLEOTIDE SEQUENCE [LARGE SCALE GENOMIC DNA]</scope>
    <source>
        <strain evidence="3 4">1_3_50AFAA</strain>
    </source>
</reference>
<accession>A0A096CL05</accession>
<comment type="caution">
    <text evidence="3">The sequence shown here is derived from an EMBL/GenBank/DDBJ whole genome shotgun (WGS) entry which is preliminary data.</text>
</comment>
<evidence type="ECO:0000313" key="4">
    <source>
        <dbReference type="Proteomes" id="UP000029585"/>
    </source>
</evidence>
<dbReference type="PATRIC" id="fig|742738.3.peg.1860"/>
<sequence>MERNAGYEIKRLLLYDDNKGFALGENLRAPDPYVTWKVTEEQGRRSFDWGHYFTTERAAVKDFLKRAGDYEKENSVFLASEGPQPDSFKYYSTQRPIDIGTFPKGGGNDPIRFQNYDKRLPVEGGAFLAWGELEYGKQLTDDELFCYELRPSRDNPDVWRRMDALAQVVGPWEDMRQLPEGRRLTEWSAEADAYVPTAKATVEKLMECTENIRVRRALLTGDRQPSIRDQLKAAQREALEHQGPEAPKKKAPDRGER</sequence>
<gene>
    <name evidence="3" type="ORF">HMPREF9460_01810</name>
</gene>
<dbReference type="AlphaFoldDB" id="A0A096CL05"/>
<dbReference type="eggNOG" id="ENOG502Z9MA">
    <property type="taxonomic scope" value="Bacteria"/>
</dbReference>
<protein>
    <recommendedName>
        <fullName evidence="2">Defence against restriction A C-terminal domain-containing protein</fullName>
    </recommendedName>
</protein>
<evidence type="ECO:0000256" key="1">
    <source>
        <dbReference type="SAM" id="MobiDB-lite"/>
    </source>
</evidence>